<sequence length="282" mass="31131">MKCRKARCMLQPCAAARQAPMARMPPVLHFCIETMTTLISTAHPRRRFYLIGVAASSALISYGHNAQAHEHTSEQNQTQAAHVHGVVQLDVAVDGSDLVLQLTAPQADITGFERAAQTEAEKQTVAQAIEKLKLPSLIALNASAACKLVDTDIDGLGADSHDAHDKDHGKAHDHSHETDTKAKDHGHPEHAAQDKKAAKDEHDHADEHDHDHDHKEGEHSHAHNDVSVSWQWHCDHAQQLESIDVQLAKQFSSIHTINVQMAMPQGQFSRTLKTGETRLTWK</sequence>
<keyword evidence="3" id="KW-1185">Reference proteome</keyword>
<protein>
    <submittedName>
        <fullName evidence="2">DUF2796 domain-containing protein</fullName>
    </submittedName>
</protein>
<name>A0A4S8FDH9_9BURK</name>
<dbReference type="AlphaFoldDB" id="A0A4S8FDH9"/>
<dbReference type="Proteomes" id="UP000308917">
    <property type="component" value="Unassembled WGS sequence"/>
</dbReference>
<evidence type="ECO:0000256" key="1">
    <source>
        <dbReference type="SAM" id="MobiDB-lite"/>
    </source>
</evidence>
<dbReference type="InterPro" id="IPR021253">
    <property type="entry name" value="ZrgA-like"/>
</dbReference>
<evidence type="ECO:0000313" key="2">
    <source>
        <dbReference type="EMBL" id="THU05191.1"/>
    </source>
</evidence>
<organism evidence="2 3">
    <name type="scientific">Lampropedia puyangensis</name>
    <dbReference type="NCBI Taxonomy" id="1330072"/>
    <lineage>
        <taxon>Bacteria</taxon>
        <taxon>Pseudomonadati</taxon>
        <taxon>Pseudomonadota</taxon>
        <taxon>Betaproteobacteria</taxon>
        <taxon>Burkholderiales</taxon>
        <taxon>Comamonadaceae</taxon>
        <taxon>Lampropedia</taxon>
    </lineage>
</organism>
<reference evidence="2 3" key="1">
    <citation type="journal article" date="2015" name="Antonie Van Leeuwenhoek">
        <title>Lampropedia puyangensis sp. nov., isolated from symptomatic bark of Populus ? euramericana canker and emended description of Lampropedia hyalina (Ehrenberg 1832) Lee et al. 2004.</title>
        <authorList>
            <person name="Li Y."/>
            <person name="Wang T."/>
            <person name="Piao C.G."/>
            <person name="Wang L.F."/>
            <person name="Tian G.Z."/>
            <person name="Zhu T.H."/>
            <person name="Guo M.W."/>
        </authorList>
    </citation>
    <scope>NUCLEOTIDE SEQUENCE [LARGE SCALE GENOMIC DNA]</scope>
    <source>
        <strain evidence="2 3">2-bin</strain>
    </source>
</reference>
<proteinExistence type="predicted"/>
<accession>A0A4S8FDH9</accession>
<evidence type="ECO:0000313" key="3">
    <source>
        <dbReference type="Proteomes" id="UP000308917"/>
    </source>
</evidence>
<dbReference type="Pfam" id="PF10986">
    <property type="entry name" value="ZrgA"/>
    <property type="match status" value="2"/>
</dbReference>
<feature type="region of interest" description="Disordered" evidence="1">
    <location>
        <begin position="160"/>
        <end position="224"/>
    </location>
</feature>
<dbReference type="EMBL" id="STFG01000001">
    <property type="protein sequence ID" value="THU05191.1"/>
    <property type="molecule type" value="Genomic_DNA"/>
</dbReference>
<comment type="caution">
    <text evidence="2">The sequence shown here is derived from an EMBL/GenBank/DDBJ whole genome shotgun (WGS) entry which is preliminary data.</text>
</comment>
<gene>
    <name evidence="2" type="ORF">E9531_01145</name>
</gene>